<dbReference type="Gene3D" id="3.30.70.20">
    <property type="match status" value="1"/>
</dbReference>
<keyword evidence="11" id="KW-1185">Reference proteome</keyword>
<dbReference type="PROSITE" id="PS51379">
    <property type="entry name" value="4FE4S_FER_2"/>
    <property type="match status" value="1"/>
</dbReference>
<evidence type="ECO:0000256" key="4">
    <source>
        <dbReference type="ARBA" id="ARBA00022982"/>
    </source>
</evidence>
<name>A0ABU7LJS4_9NOCA</name>
<reference evidence="10 11" key="1">
    <citation type="submission" date="2023-07" db="EMBL/GenBank/DDBJ databases">
        <authorList>
            <person name="Girao M."/>
            <person name="Carvalho M.F."/>
        </authorList>
    </citation>
    <scope>NUCLEOTIDE SEQUENCE [LARGE SCALE GENOMIC DNA]</scope>
    <source>
        <strain evidence="10 11">YIM65754</strain>
    </source>
</reference>
<dbReference type="InterPro" id="IPR051269">
    <property type="entry name" value="Fe-S_cluster_ET"/>
</dbReference>
<dbReference type="RefSeq" id="WP_330136656.1">
    <property type="nucleotide sequence ID" value="NZ_JAUTXY010000018.1"/>
</dbReference>
<evidence type="ECO:0000256" key="6">
    <source>
        <dbReference type="ARBA" id="ARBA00023014"/>
    </source>
</evidence>
<keyword evidence="2 8" id="KW-0813">Transport</keyword>
<evidence type="ECO:0000313" key="10">
    <source>
        <dbReference type="EMBL" id="MEE2061499.1"/>
    </source>
</evidence>
<feature type="domain" description="4Fe-4S ferredoxin-type" evidence="9">
    <location>
        <begin position="1"/>
        <end position="29"/>
    </location>
</feature>
<dbReference type="PANTHER" id="PTHR36923">
    <property type="entry name" value="FERREDOXIN"/>
    <property type="match status" value="1"/>
</dbReference>
<dbReference type="PANTHER" id="PTHR36923:SF3">
    <property type="entry name" value="FERREDOXIN"/>
    <property type="match status" value="1"/>
</dbReference>
<keyword evidence="7" id="KW-0003">3Fe-4S</keyword>
<protein>
    <recommendedName>
        <fullName evidence="8">Ferredoxin</fullName>
    </recommendedName>
</protein>
<evidence type="ECO:0000256" key="7">
    <source>
        <dbReference type="ARBA" id="ARBA00023291"/>
    </source>
</evidence>
<accession>A0ABU7LJS4</accession>
<dbReference type="PRINTS" id="PR00352">
    <property type="entry name" value="3FE4SFRDOXIN"/>
</dbReference>
<dbReference type="Pfam" id="PF13370">
    <property type="entry name" value="Fer4_13"/>
    <property type="match status" value="1"/>
</dbReference>
<keyword evidence="6 8" id="KW-0411">Iron-sulfur</keyword>
<proteinExistence type="predicted"/>
<evidence type="ECO:0000313" key="11">
    <source>
        <dbReference type="Proteomes" id="UP001336020"/>
    </source>
</evidence>
<evidence type="ECO:0000256" key="5">
    <source>
        <dbReference type="ARBA" id="ARBA00023004"/>
    </source>
</evidence>
<keyword evidence="3 8" id="KW-0479">Metal-binding</keyword>
<evidence type="ECO:0000256" key="2">
    <source>
        <dbReference type="ARBA" id="ARBA00022448"/>
    </source>
</evidence>
<dbReference type="InterPro" id="IPR017896">
    <property type="entry name" value="4Fe4S_Fe-S-bd"/>
</dbReference>
<dbReference type="EMBL" id="JAUTXY010000018">
    <property type="protein sequence ID" value="MEE2061499.1"/>
    <property type="molecule type" value="Genomic_DNA"/>
</dbReference>
<evidence type="ECO:0000259" key="9">
    <source>
        <dbReference type="PROSITE" id="PS51379"/>
    </source>
</evidence>
<gene>
    <name evidence="10" type="ORF">Q7514_28635</name>
</gene>
<dbReference type="Proteomes" id="UP001336020">
    <property type="component" value="Unassembled WGS sequence"/>
</dbReference>
<comment type="function">
    <text evidence="8">Ferredoxins are iron-sulfur proteins that transfer electrons in a wide variety of metabolic reactions.</text>
</comment>
<evidence type="ECO:0000256" key="8">
    <source>
        <dbReference type="RuleBase" id="RU368020"/>
    </source>
</evidence>
<keyword evidence="4 8" id="KW-0249">Electron transport</keyword>
<dbReference type="SUPFAM" id="SSF54862">
    <property type="entry name" value="4Fe-4S ferredoxins"/>
    <property type="match status" value="1"/>
</dbReference>
<comment type="caution">
    <text evidence="10">The sequence shown here is derived from an EMBL/GenBank/DDBJ whole genome shotgun (WGS) entry which is preliminary data.</text>
</comment>
<dbReference type="InterPro" id="IPR001080">
    <property type="entry name" value="3Fe4S_ferredoxin"/>
</dbReference>
<sequence>MKVSVDTQKCIGSGMCVLHAPEVFDQRDDDGVVMLATESPAPELDSSVRESAAACPASAIHLVES</sequence>
<organism evidence="10 11">
    <name type="scientific">Rhodococcus artemisiae</name>
    <dbReference type="NCBI Taxonomy" id="714159"/>
    <lineage>
        <taxon>Bacteria</taxon>
        <taxon>Bacillati</taxon>
        <taxon>Actinomycetota</taxon>
        <taxon>Actinomycetes</taxon>
        <taxon>Mycobacteriales</taxon>
        <taxon>Nocardiaceae</taxon>
        <taxon>Rhodococcus</taxon>
    </lineage>
</organism>
<keyword evidence="5 8" id="KW-0408">Iron</keyword>
<comment type="cofactor">
    <cofactor evidence="1">
        <name>[3Fe-4S] cluster</name>
        <dbReference type="ChEBI" id="CHEBI:21137"/>
    </cofactor>
</comment>
<evidence type="ECO:0000256" key="1">
    <source>
        <dbReference type="ARBA" id="ARBA00001927"/>
    </source>
</evidence>
<evidence type="ECO:0000256" key="3">
    <source>
        <dbReference type="ARBA" id="ARBA00022723"/>
    </source>
</evidence>